<keyword evidence="3" id="KW-0862">Zinc</keyword>
<evidence type="ECO:0000256" key="2">
    <source>
        <dbReference type="ARBA" id="ARBA00022771"/>
    </source>
</evidence>
<evidence type="ECO:0000259" key="5">
    <source>
        <dbReference type="SMART" id="SM00249"/>
    </source>
</evidence>
<dbReference type="SMART" id="SM00249">
    <property type="entry name" value="PHD"/>
    <property type="match status" value="1"/>
</dbReference>
<evidence type="ECO:0000313" key="6">
    <source>
        <dbReference type="EnsemblMetazoa" id="AALFPA23_014160.P20574"/>
    </source>
</evidence>
<dbReference type="Gene3D" id="2.60.120.650">
    <property type="entry name" value="Cupin"/>
    <property type="match status" value="1"/>
</dbReference>
<feature type="compositionally biased region" description="Basic and acidic residues" evidence="4">
    <location>
        <begin position="72"/>
        <end position="82"/>
    </location>
</feature>
<keyword evidence="2" id="KW-0863">Zinc-finger</keyword>
<evidence type="ECO:0000256" key="1">
    <source>
        <dbReference type="ARBA" id="ARBA00022723"/>
    </source>
</evidence>
<feature type="region of interest" description="Disordered" evidence="4">
    <location>
        <begin position="240"/>
        <end position="303"/>
    </location>
</feature>
<keyword evidence="1" id="KW-0479">Metal-binding</keyword>
<dbReference type="Pfam" id="PF00628">
    <property type="entry name" value="PHD"/>
    <property type="match status" value="1"/>
</dbReference>
<accession>A0ABM1Z1R3</accession>
<feature type="region of interest" description="Disordered" evidence="4">
    <location>
        <begin position="881"/>
        <end position="937"/>
    </location>
</feature>
<sequence>MASDAESTHDQTIMDLTATPCAICGPSTRDEVMVGCDGCAEWFHIRCVGIEEGKLPKKWYCQSKACQEKAQEYQQKQKDAKKQARTRKNGNESDKSSVSSRLASSSVEAKVRALEEKQKRQYEEMEAERLLQKKEREMQRAFEQRKMELELQMRAEEQEEQRTWQAEMLQKKKEQIQRLKANRESSFEMQMAAMDEELAELSRRKSKPALKVVKDVSRAGPSGKINKNVLKLRKANVKKLTRDYESTDGGDEDDEISDDSDLSTQSSDSSMEARARKSVPRKTCKKVGSVSQNGLGKQQTGPTKAQLAARMGLTYKLPKFSGKPAQWPLFYAAYKVSNDVCGYMNHENLMRLQEALEGDALELVSGQLLLPETIPQVIEKLRRHFGRPEQLLQCLLDKVNRLEPPRPDDLRSFVPFGNTVEQLCGHLEAADLRQHLVNPLLIKSLVAKLPDREKREWVHYRRGRGETTLRTLTDFLMDIVEDACEANVDVEFNPTPSPESDSQSEEESSNEAGLYCHCEASSSTYNASEESKLKPCKMCQSKDHRLQHCADFKKLRYDERLKLVTHEKLCHVCLNEHGGQCKFGIRCNIGDCRKSHHPLMHPVGNTVGLSAQIRANCTVLFRIVPVQLHCGDKTVSVLAFLDEGASVTLVEKKLADRLGAVGVQERLTIQWTGNMSRVEDSRRISLWASGTEAAAGGKMLLHTVHTVNNLMLPHQKLDSKELAAQYKYMRGLPIESYDGQPQLLIGANNIHAFAPIETKVGTPREPIAVRTKLGWTVYGPRQTTSAAAGNYFGYHRQIANDDLPPELFKSQFSLEESEVAIPRGKKKCVLKIRERTTPLAGDRCDTDLLSKARPAPRMLGVRHYRPGRTTTNIAILVPNARRQIEQHNRRVRNPKSAGSSTGPTRGEASDTGAFEPWHPADGEGKIPRSDLRPKWGPAFSTRHRGEFLPYLYKGKRSTRRLVASGAKPEEVKIDQRKKCGVMCALDEGRKLPSGILSMTLPEAAGNGSTISNRSKSVIIRGRREIPEFLEIELYRCGHQGLRWTSSIDQREDVDGKVQRRDVVKFAALESKVNPEMPDVTGWGVATPLLNKIF</sequence>
<feature type="compositionally biased region" description="Polar residues" evidence="4">
    <location>
        <begin position="289"/>
        <end position="303"/>
    </location>
</feature>
<dbReference type="PANTHER" id="PTHR47331">
    <property type="entry name" value="PHD-TYPE DOMAIN-CONTAINING PROTEIN"/>
    <property type="match status" value="1"/>
</dbReference>
<dbReference type="Proteomes" id="UP000069940">
    <property type="component" value="Unassembled WGS sequence"/>
</dbReference>
<dbReference type="RefSeq" id="XP_062704770.1">
    <property type="nucleotide sequence ID" value="XM_062848786.1"/>
</dbReference>
<evidence type="ECO:0000256" key="3">
    <source>
        <dbReference type="ARBA" id="ARBA00022833"/>
    </source>
</evidence>
<protein>
    <recommendedName>
        <fullName evidence="5">Zinc finger PHD-type domain-containing protein</fullName>
    </recommendedName>
</protein>
<reference evidence="7" key="1">
    <citation type="journal article" date="2015" name="Proc. Natl. Acad. Sci. U.S.A.">
        <title>Genome sequence of the Asian Tiger mosquito, Aedes albopictus, reveals insights into its biology, genetics, and evolution.</title>
        <authorList>
            <person name="Chen X.G."/>
            <person name="Jiang X."/>
            <person name="Gu J."/>
            <person name="Xu M."/>
            <person name="Wu Y."/>
            <person name="Deng Y."/>
            <person name="Zhang C."/>
            <person name="Bonizzoni M."/>
            <person name="Dermauw W."/>
            <person name="Vontas J."/>
            <person name="Armbruster P."/>
            <person name="Huang X."/>
            <person name="Yang Y."/>
            <person name="Zhang H."/>
            <person name="He W."/>
            <person name="Peng H."/>
            <person name="Liu Y."/>
            <person name="Wu K."/>
            <person name="Chen J."/>
            <person name="Lirakis M."/>
            <person name="Topalis P."/>
            <person name="Van Leeuwen T."/>
            <person name="Hall A.B."/>
            <person name="Jiang X."/>
            <person name="Thorpe C."/>
            <person name="Mueller R.L."/>
            <person name="Sun C."/>
            <person name="Waterhouse R.M."/>
            <person name="Yan G."/>
            <person name="Tu Z.J."/>
            <person name="Fang X."/>
            <person name="James A.A."/>
        </authorList>
    </citation>
    <scope>NUCLEOTIDE SEQUENCE [LARGE SCALE GENOMIC DNA]</scope>
    <source>
        <strain evidence="7">Foshan</strain>
    </source>
</reference>
<dbReference type="SUPFAM" id="SSF57903">
    <property type="entry name" value="FYVE/PHD zinc finger"/>
    <property type="match status" value="1"/>
</dbReference>
<dbReference type="InterPro" id="IPR019787">
    <property type="entry name" value="Znf_PHD-finger"/>
</dbReference>
<organism evidence="6 7">
    <name type="scientific">Aedes albopictus</name>
    <name type="common">Asian tiger mosquito</name>
    <name type="synonym">Stegomyia albopicta</name>
    <dbReference type="NCBI Taxonomy" id="7160"/>
    <lineage>
        <taxon>Eukaryota</taxon>
        <taxon>Metazoa</taxon>
        <taxon>Ecdysozoa</taxon>
        <taxon>Arthropoda</taxon>
        <taxon>Hexapoda</taxon>
        <taxon>Insecta</taxon>
        <taxon>Pterygota</taxon>
        <taxon>Neoptera</taxon>
        <taxon>Endopterygota</taxon>
        <taxon>Diptera</taxon>
        <taxon>Nematocera</taxon>
        <taxon>Culicoidea</taxon>
        <taxon>Culicidae</taxon>
        <taxon>Culicinae</taxon>
        <taxon>Aedini</taxon>
        <taxon>Aedes</taxon>
        <taxon>Stegomyia</taxon>
    </lineage>
</organism>
<feature type="compositionally biased region" description="Basic and acidic residues" evidence="4">
    <location>
        <begin position="918"/>
        <end position="933"/>
    </location>
</feature>
<feature type="domain" description="Zinc finger PHD-type" evidence="5">
    <location>
        <begin position="20"/>
        <end position="67"/>
    </location>
</feature>
<feature type="region of interest" description="Disordered" evidence="4">
    <location>
        <begin position="199"/>
        <end position="224"/>
    </location>
</feature>
<dbReference type="GeneID" id="134287082"/>
<dbReference type="EnsemblMetazoa" id="AALFPA23_014160.R20574">
    <property type="protein sequence ID" value="AALFPA23_014160.P20574"/>
    <property type="gene ID" value="AALFPA23_014160"/>
</dbReference>
<feature type="region of interest" description="Disordered" evidence="4">
    <location>
        <begin position="72"/>
        <end position="110"/>
    </location>
</feature>
<dbReference type="Pfam" id="PF03564">
    <property type="entry name" value="DUF1759"/>
    <property type="match status" value="1"/>
</dbReference>
<dbReference type="InterPro" id="IPR005312">
    <property type="entry name" value="DUF1759"/>
</dbReference>
<dbReference type="InterPro" id="IPR011011">
    <property type="entry name" value="Znf_FYVE_PHD"/>
</dbReference>
<evidence type="ECO:0000256" key="4">
    <source>
        <dbReference type="SAM" id="MobiDB-lite"/>
    </source>
</evidence>
<feature type="compositionally biased region" description="Low complexity" evidence="4">
    <location>
        <begin position="96"/>
        <end position="106"/>
    </location>
</feature>
<evidence type="ECO:0000313" key="7">
    <source>
        <dbReference type="Proteomes" id="UP000069940"/>
    </source>
</evidence>
<feature type="compositionally biased region" description="Basic residues" evidence="4">
    <location>
        <begin position="276"/>
        <end position="285"/>
    </location>
</feature>
<keyword evidence="7" id="KW-1185">Reference proteome</keyword>
<dbReference type="InterPro" id="IPR001965">
    <property type="entry name" value="Znf_PHD"/>
</dbReference>
<reference evidence="6" key="2">
    <citation type="submission" date="2025-05" db="UniProtKB">
        <authorList>
            <consortium name="EnsemblMetazoa"/>
        </authorList>
    </citation>
    <scope>IDENTIFICATION</scope>
    <source>
        <strain evidence="6">Foshan</strain>
    </source>
</reference>
<feature type="compositionally biased region" description="Acidic residues" evidence="4">
    <location>
        <begin position="246"/>
        <end position="261"/>
    </location>
</feature>
<name>A0ABM1Z1R3_AEDAL</name>
<dbReference type="PANTHER" id="PTHR47331:SF5">
    <property type="entry name" value="RIBONUCLEASE H"/>
    <property type="match status" value="1"/>
</dbReference>
<proteinExistence type="predicted"/>